<protein>
    <submittedName>
        <fullName evidence="1">Uncharacterized protein</fullName>
    </submittedName>
</protein>
<reference evidence="1" key="1">
    <citation type="submission" date="2022-11" db="EMBL/GenBank/DDBJ databases">
        <title>Genome Sequence of Nemania bipapillata.</title>
        <authorList>
            <person name="Buettner E."/>
        </authorList>
    </citation>
    <scope>NUCLEOTIDE SEQUENCE</scope>
    <source>
        <strain evidence="1">CP14</strain>
    </source>
</reference>
<dbReference type="EMBL" id="JAPESX010001117">
    <property type="protein sequence ID" value="KAJ8117243.1"/>
    <property type="molecule type" value="Genomic_DNA"/>
</dbReference>
<evidence type="ECO:0000313" key="1">
    <source>
        <dbReference type="EMBL" id="KAJ8117243.1"/>
    </source>
</evidence>
<proteinExistence type="predicted"/>
<accession>A0ACC2IPY1</accession>
<keyword evidence="2" id="KW-1185">Reference proteome</keyword>
<organism evidence="1 2">
    <name type="scientific">Nemania bipapillata</name>
    <dbReference type="NCBI Taxonomy" id="110536"/>
    <lineage>
        <taxon>Eukaryota</taxon>
        <taxon>Fungi</taxon>
        <taxon>Dikarya</taxon>
        <taxon>Ascomycota</taxon>
        <taxon>Pezizomycotina</taxon>
        <taxon>Sordariomycetes</taxon>
        <taxon>Xylariomycetidae</taxon>
        <taxon>Xylariales</taxon>
        <taxon>Xylariaceae</taxon>
        <taxon>Nemania</taxon>
    </lineage>
</organism>
<evidence type="ECO:0000313" key="2">
    <source>
        <dbReference type="Proteomes" id="UP001153334"/>
    </source>
</evidence>
<gene>
    <name evidence="1" type="ORF">ONZ43_g4255</name>
</gene>
<dbReference type="Proteomes" id="UP001153334">
    <property type="component" value="Unassembled WGS sequence"/>
</dbReference>
<name>A0ACC2IPY1_9PEZI</name>
<comment type="caution">
    <text evidence="1">The sequence shown here is derived from an EMBL/GenBank/DDBJ whole genome shotgun (WGS) entry which is preliminary data.</text>
</comment>
<sequence>MSKPSTSSSSNPFAEPPPAYSATEDGGSTQVAGQASGVKTFAISTEELRQAIINNPNPEGDPFVFLQFFDTVFLIDDSGSMKIKDSAGGESRWEQTRDLIEQLVPICMRYDQDGIDIYFLNDPDYLVMEGHANDPHKNEPCWSWAGNKDEGKAAFGYIGVTDQEHVRRIFDGRKPGGGTPTGRRLGGVMGTVSAPQYQAGVQFVQVGRDQKAAAFLQRLDDDLTKKSENKELRDMVDCVPYTAFGGEAGAKLTPDMILKVTLGAVKASLDRQQIKDGLLQEPGRARS</sequence>